<name>A0ABS5S4S6_9FLAO</name>
<organism evidence="1 2">
    <name type="scientific">Aequorivita echinoideorum</name>
    <dbReference type="NCBI Taxonomy" id="1549647"/>
    <lineage>
        <taxon>Bacteria</taxon>
        <taxon>Pseudomonadati</taxon>
        <taxon>Bacteroidota</taxon>
        <taxon>Flavobacteriia</taxon>
        <taxon>Flavobacteriales</taxon>
        <taxon>Flavobacteriaceae</taxon>
        <taxon>Aequorivita</taxon>
    </lineage>
</organism>
<accession>A0ABS5S4S6</accession>
<proteinExistence type="predicted"/>
<dbReference type="PROSITE" id="PS51257">
    <property type="entry name" value="PROKAR_LIPOPROTEIN"/>
    <property type="match status" value="1"/>
</dbReference>
<dbReference type="InterPro" id="IPR008969">
    <property type="entry name" value="CarboxyPept-like_regulatory"/>
</dbReference>
<keyword evidence="2" id="KW-1185">Reference proteome</keyword>
<dbReference type="RefSeq" id="WP_214113096.1">
    <property type="nucleotide sequence ID" value="NZ_JAHCTB010000003.1"/>
</dbReference>
<comment type="caution">
    <text evidence="1">The sequence shown here is derived from an EMBL/GenBank/DDBJ whole genome shotgun (WGS) entry which is preliminary data.</text>
</comment>
<dbReference type="Gene3D" id="2.60.40.1120">
    <property type="entry name" value="Carboxypeptidase-like, regulatory domain"/>
    <property type="match status" value="1"/>
</dbReference>
<evidence type="ECO:0008006" key="3">
    <source>
        <dbReference type="Google" id="ProtNLM"/>
    </source>
</evidence>
<evidence type="ECO:0000313" key="1">
    <source>
        <dbReference type="EMBL" id="MBT0608226.1"/>
    </source>
</evidence>
<dbReference type="EMBL" id="JAHCTB010000003">
    <property type="protein sequence ID" value="MBT0608226.1"/>
    <property type="molecule type" value="Genomic_DNA"/>
</dbReference>
<dbReference type="SUPFAM" id="SSF49464">
    <property type="entry name" value="Carboxypeptidase regulatory domain-like"/>
    <property type="match status" value="1"/>
</dbReference>
<dbReference type="Proteomes" id="UP001297092">
    <property type="component" value="Unassembled WGS sequence"/>
</dbReference>
<sequence length="227" mass="25027">MKKIISVSFLIAVTLLFSGCFGDDVDIKSNRRLLVQGKITDSTGVPIPNITVVTSGNGDKLGQSKTDANGDFYFVSLDEKFDPLDILINVGDDPFFGVSNNPEYSTISLLSEERTDRLSYNLGTFTLSRKAKLDIILDAVDENSTIQFTAVYTPIDCRLPLMENTSINCNQSATFEETVTAQSANQFFEIRPVLGSFVILEYSANGGPIQTTEIFIDNEENSLTLQY</sequence>
<protein>
    <recommendedName>
        <fullName evidence="3">Carboxypeptidase regulatory-like domain-containing protein</fullName>
    </recommendedName>
</protein>
<gene>
    <name evidence="1" type="ORF">KIV10_08540</name>
</gene>
<evidence type="ECO:0000313" key="2">
    <source>
        <dbReference type="Proteomes" id="UP001297092"/>
    </source>
</evidence>
<reference evidence="1 2" key="1">
    <citation type="submission" date="2021-05" db="EMBL/GenBank/DDBJ databases">
        <title>Aequorivita echinoideorum JCM 30378 genome.</title>
        <authorList>
            <person name="Zhang H."/>
            <person name="Li C."/>
        </authorList>
    </citation>
    <scope>NUCLEOTIDE SEQUENCE [LARGE SCALE GENOMIC DNA]</scope>
    <source>
        <strain evidence="1 2">JCM30378</strain>
    </source>
</reference>